<reference evidence="4" key="1">
    <citation type="submission" date="2009-11" db="EMBL/GenBank/DDBJ databases">
        <title>The complete chromosome 2 of Sphaerobacter thermophilus DSM 20745.</title>
        <authorList>
            <person name="Lucas S."/>
            <person name="Copeland A."/>
            <person name="Lapidus A."/>
            <person name="Glavina del Rio T."/>
            <person name="Dalin E."/>
            <person name="Tice H."/>
            <person name="Bruce D."/>
            <person name="Goodwin L."/>
            <person name="Pitluck S."/>
            <person name="Kyrpides N."/>
            <person name="Mavromatis K."/>
            <person name="Ivanova N."/>
            <person name="Mikhailova N."/>
            <person name="LaButti K.M."/>
            <person name="Clum A."/>
            <person name="Sun H.I."/>
            <person name="Brettin T."/>
            <person name="Detter J.C."/>
            <person name="Han C."/>
            <person name="Larimer F."/>
            <person name="Land M."/>
            <person name="Hauser L."/>
            <person name="Markowitz V."/>
            <person name="Cheng J.F."/>
            <person name="Hugenholtz P."/>
            <person name="Woyke T."/>
            <person name="Wu D."/>
            <person name="Steenblock K."/>
            <person name="Schneider S."/>
            <person name="Pukall R."/>
            <person name="Goeker M."/>
            <person name="Klenk H.P."/>
            <person name="Eisen J.A."/>
        </authorList>
    </citation>
    <scope>NUCLEOTIDE SEQUENCE [LARGE SCALE GENOMIC DNA]</scope>
    <source>
        <strain evidence="4">ATCC 49802 / DSM 20745 / S 6022</strain>
    </source>
</reference>
<dbReference type="RefSeq" id="WP_012873399.1">
    <property type="nucleotide sequence ID" value="NC_013524.1"/>
</dbReference>
<dbReference type="AlphaFoldDB" id="D1C971"/>
<accession>D1C971</accession>
<dbReference type="KEGG" id="sti:Sthe_2960"/>
<dbReference type="Proteomes" id="UP000002027">
    <property type="component" value="Chromosome 2"/>
</dbReference>
<dbReference type="Pfam" id="PF03795">
    <property type="entry name" value="YCII"/>
    <property type="match status" value="1"/>
</dbReference>
<evidence type="ECO:0000256" key="1">
    <source>
        <dbReference type="ARBA" id="ARBA00007689"/>
    </source>
</evidence>
<dbReference type="OrthoDB" id="9807535at2"/>
<dbReference type="STRING" id="479434.Sthe_2960"/>
<dbReference type="Gene3D" id="3.30.70.1060">
    <property type="entry name" value="Dimeric alpha+beta barrel"/>
    <property type="match status" value="1"/>
</dbReference>
<name>D1C971_SPHTD</name>
<evidence type="ECO:0000313" key="4">
    <source>
        <dbReference type="Proteomes" id="UP000002027"/>
    </source>
</evidence>
<keyword evidence="4" id="KW-1185">Reference proteome</keyword>
<organism evidence="3 4">
    <name type="scientific">Sphaerobacter thermophilus (strain ATCC 49802 / DSM 20745 / KCCM 41009 / NCIMB 13125 / S 6022)</name>
    <dbReference type="NCBI Taxonomy" id="479434"/>
    <lineage>
        <taxon>Bacteria</taxon>
        <taxon>Pseudomonadati</taxon>
        <taxon>Thermomicrobiota</taxon>
        <taxon>Thermomicrobia</taxon>
        <taxon>Sphaerobacterales</taxon>
        <taxon>Sphaerobacterineae</taxon>
        <taxon>Sphaerobacteraceae</taxon>
        <taxon>Sphaerobacter</taxon>
    </lineage>
</organism>
<evidence type="ECO:0000259" key="2">
    <source>
        <dbReference type="Pfam" id="PF03795"/>
    </source>
</evidence>
<reference evidence="3 4" key="2">
    <citation type="journal article" date="2010" name="Stand. Genomic Sci.">
        <title>Complete genome sequence of Desulfohalobium retbaense type strain (HR(100)).</title>
        <authorList>
            <person name="Spring S."/>
            <person name="Nolan M."/>
            <person name="Lapidus A."/>
            <person name="Glavina Del Rio T."/>
            <person name="Copeland A."/>
            <person name="Tice H."/>
            <person name="Cheng J.F."/>
            <person name="Lucas S."/>
            <person name="Land M."/>
            <person name="Chen F."/>
            <person name="Bruce D."/>
            <person name="Goodwin L."/>
            <person name="Pitluck S."/>
            <person name="Ivanova N."/>
            <person name="Mavromatis K."/>
            <person name="Mikhailova N."/>
            <person name="Pati A."/>
            <person name="Chen A."/>
            <person name="Palaniappan K."/>
            <person name="Hauser L."/>
            <person name="Chang Y.J."/>
            <person name="Jeffries C.D."/>
            <person name="Munk C."/>
            <person name="Kiss H."/>
            <person name="Chain P."/>
            <person name="Han C."/>
            <person name="Brettin T."/>
            <person name="Detter J.C."/>
            <person name="Schuler E."/>
            <person name="Goker M."/>
            <person name="Rohde M."/>
            <person name="Bristow J."/>
            <person name="Eisen J.A."/>
            <person name="Markowitz V."/>
            <person name="Hugenholtz P."/>
            <person name="Kyrpides N.C."/>
            <person name="Klenk H.P."/>
        </authorList>
    </citation>
    <scope>NUCLEOTIDE SEQUENCE [LARGE SCALE GENOMIC DNA]</scope>
    <source>
        <strain evidence="4">ATCC 49802 / DSM 20745 / S 6022</strain>
    </source>
</reference>
<gene>
    <name evidence="3" type="ordered locus">Sthe_2960</name>
</gene>
<dbReference type="PANTHER" id="PTHR35174">
    <property type="entry name" value="BLL7171 PROTEIN-RELATED"/>
    <property type="match status" value="1"/>
</dbReference>
<comment type="similarity">
    <text evidence="1">Belongs to the YciI family.</text>
</comment>
<dbReference type="HOGENOM" id="CLU_130902_2_1_0"/>
<dbReference type="EMBL" id="CP001824">
    <property type="protein sequence ID" value="ACZ40364.1"/>
    <property type="molecule type" value="Genomic_DNA"/>
</dbReference>
<dbReference type="InterPro" id="IPR011008">
    <property type="entry name" value="Dimeric_a/b-barrel"/>
</dbReference>
<dbReference type="SUPFAM" id="SSF54909">
    <property type="entry name" value="Dimeric alpha+beta barrel"/>
    <property type="match status" value="1"/>
</dbReference>
<dbReference type="InterPro" id="IPR005545">
    <property type="entry name" value="YCII"/>
</dbReference>
<sequence>MRYMLLIYGNEQALSDDERQACYQESTELAHQLAREGHFIATAPLHPTSTATSVRIRDGKRLVTDGPFAETHEQLGGFFMIEANDLDEAIAIAARIPGARWGTVEIRPVIELPGLPEEKRSADLDAQPTL</sequence>
<evidence type="ECO:0000313" key="3">
    <source>
        <dbReference type="EMBL" id="ACZ40364.1"/>
    </source>
</evidence>
<dbReference type="eggNOG" id="COG3795">
    <property type="taxonomic scope" value="Bacteria"/>
</dbReference>
<feature type="domain" description="YCII-related" evidence="2">
    <location>
        <begin position="1"/>
        <end position="112"/>
    </location>
</feature>
<dbReference type="InParanoid" id="D1C971"/>
<protein>
    <submittedName>
        <fullName evidence="3">YCII-related protein</fullName>
    </submittedName>
</protein>
<proteinExistence type="inferred from homology"/>
<dbReference type="PANTHER" id="PTHR35174:SF3">
    <property type="entry name" value="BLL7171 PROTEIN"/>
    <property type="match status" value="1"/>
</dbReference>